<sequence>MSKDVKNFCKSCLPCQQNKIARRNKLVPAKFDLPDQRFAHVHIDIVTLNESHGYSHALTMIDRYARWPKATPIRDMLAPTVAKAFVETWISRYGVPSTITSDQGLQFEKDVFRNLCQILGSNHIHTTPYNPRANGLIERWHRDFKTALMCFEKSDSWIEALPFVMLGLRTRIRSDIDASPSEIIFGTTLRLPDLNSCSHLFLRSPPIKKALDPPYIGPFKIYARPSPHFFVIKMTNKQGLEELKTVSTLRVKPAFGTFDDLNLLVRENNPYDDTVDQEDIECDYTQNVPENFVESEPTDTSVKKSSVPKALPKINKKPSTKTKQVKFHLEHSYDKKADSAKTKTKTRSKNTTKKDDT</sequence>
<dbReference type="Proteomes" id="UP001627154">
    <property type="component" value="Unassembled WGS sequence"/>
</dbReference>
<dbReference type="AlphaFoldDB" id="A0ABD2W3R5"/>
<dbReference type="EMBL" id="JBJJXI010000139">
    <property type="protein sequence ID" value="KAL3387132.1"/>
    <property type="molecule type" value="Genomic_DNA"/>
</dbReference>
<evidence type="ECO:0000313" key="4">
    <source>
        <dbReference type="Proteomes" id="UP001627154"/>
    </source>
</evidence>
<accession>A0ABD2W3R5</accession>
<evidence type="ECO:0000313" key="3">
    <source>
        <dbReference type="EMBL" id="KAL3387132.1"/>
    </source>
</evidence>
<reference evidence="3 4" key="1">
    <citation type="journal article" date="2024" name="bioRxiv">
        <title>A reference genome for Trichogramma kaykai: A tiny desert-dwelling parasitoid wasp with competing sex-ratio distorters.</title>
        <authorList>
            <person name="Culotta J."/>
            <person name="Lindsey A.R."/>
        </authorList>
    </citation>
    <scope>NUCLEOTIDE SEQUENCE [LARGE SCALE GENOMIC DNA]</scope>
    <source>
        <strain evidence="3 4">KSX58</strain>
    </source>
</reference>
<feature type="compositionally biased region" description="Basic and acidic residues" evidence="1">
    <location>
        <begin position="327"/>
        <end position="341"/>
    </location>
</feature>
<gene>
    <name evidence="3" type="ORF">TKK_017454</name>
</gene>
<protein>
    <recommendedName>
        <fullName evidence="2">Integrase catalytic domain-containing protein</fullName>
    </recommendedName>
</protein>
<name>A0ABD2W3R5_9HYME</name>
<feature type="domain" description="Integrase catalytic" evidence="2">
    <location>
        <begin position="30"/>
        <end position="214"/>
    </location>
</feature>
<organism evidence="3 4">
    <name type="scientific">Trichogramma kaykai</name>
    <dbReference type="NCBI Taxonomy" id="54128"/>
    <lineage>
        <taxon>Eukaryota</taxon>
        <taxon>Metazoa</taxon>
        <taxon>Ecdysozoa</taxon>
        <taxon>Arthropoda</taxon>
        <taxon>Hexapoda</taxon>
        <taxon>Insecta</taxon>
        <taxon>Pterygota</taxon>
        <taxon>Neoptera</taxon>
        <taxon>Endopterygota</taxon>
        <taxon>Hymenoptera</taxon>
        <taxon>Apocrita</taxon>
        <taxon>Proctotrupomorpha</taxon>
        <taxon>Chalcidoidea</taxon>
        <taxon>Trichogrammatidae</taxon>
        <taxon>Trichogramma</taxon>
    </lineage>
</organism>
<dbReference type="InterPro" id="IPR036397">
    <property type="entry name" value="RNaseH_sf"/>
</dbReference>
<comment type="caution">
    <text evidence="3">The sequence shown here is derived from an EMBL/GenBank/DDBJ whole genome shotgun (WGS) entry which is preliminary data.</text>
</comment>
<feature type="compositionally biased region" description="Basic residues" evidence="1">
    <location>
        <begin position="342"/>
        <end position="351"/>
    </location>
</feature>
<dbReference type="Gene3D" id="3.30.420.10">
    <property type="entry name" value="Ribonuclease H-like superfamily/Ribonuclease H"/>
    <property type="match status" value="1"/>
</dbReference>
<evidence type="ECO:0000256" key="1">
    <source>
        <dbReference type="SAM" id="MobiDB-lite"/>
    </source>
</evidence>
<dbReference type="Pfam" id="PF00665">
    <property type="entry name" value="rve"/>
    <property type="match status" value="1"/>
</dbReference>
<keyword evidence="4" id="KW-1185">Reference proteome</keyword>
<dbReference type="SUPFAM" id="SSF53098">
    <property type="entry name" value="Ribonuclease H-like"/>
    <property type="match status" value="1"/>
</dbReference>
<dbReference type="InterPro" id="IPR012337">
    <property type="entry name" value="RNaseH-like_sf"/>
</dbReference>
<dbReference type="PANTHER" id="PTHR38681">
    <property type="entry name" value="RETROVIRUS-RELATED POL POLYPROTEIN FROM TRANSPOSON 412-LIKE PROTEIN-RELATED"/>
    <property type="match status" value="1"/>
</dbReference>
<dbReference type="PROSITE" id="PS50994">
    <property type="entry name" value="INTEGRASE"/>
    <property type="match status" value="1"/>
</dbReference>
<dbReference type="InterPro" id="IPR001584">
    <property type="entry name" value="Integrase_cat-core"/>
</dbReference>
<feature type="compositionally biased region" description="Basic residues" evidence="1">
    <location>
        <begin position="314"/>
        <end position="326"/>
    </location>
</feature>
<feature type="region of interest" description="Disordered" evidence="1">
    <location>
        <begin position="289"/>
        <end position="357"/>
    </location>
</feature>
<proteinExistence type="predicted"/>
<evidence type="ECO:0000259" key="2">
    <source>
        <dbReference type="PROSITE" id="PS50994"/>
    </source>
</evidence>
<dbReference type="PANTHER" id="PTHR38681:SF1">
    <property type="entry name" value="RETROVIRUS-RELATED POL POLYPROTEIN FROM TRANSPOSON 412-LIKE PROTEIN"/>
    <property type="match status" value="1"/>
</dbReference>
<dbReference type="FunFam" id="3.30.420.10:FF:000032">
    <property type="entry name" value="Retrovirus-related Pol polyprotein from transposon 297-like Protein"/>
    <property type="match status" value="1"/>
</dbReference>